<sequence length="321" mass="35877">MKIHLPNSAFLGNIDPFLRGFDPSSPDCLEITANNKWISVHPVVLSIIAALGLTLKKENIICGKFEAKSKHYLVRMGLFKILNIQSDISLVEHEPAGRFIPINQIWTSNELTRFIEEMIPLLHLEPEQAKTIGYIVSELVRNVIEHAATKNGAIICAQYYKKSNSIRIGIADTGVGIKETINQSYNTKTDLEAIQLALQPGITGTTKREGGTEQNAGAGLFFIKSIASVNRDFFVVYSGNGFYKLLKKPPSAGIRLNADPMRDRHSDDSHMPYWRGTIVGIDLSLGQTEEFSSLLNAIRKTYSTAVRERKKARYKKPRFIT</sequence>
<organism evidence="2 3">
    <name type="scientific">Candidatus Saganbacteria bacterium</name>
    <dbReference type="NCBI Taxonomy" id="2575572"/>
    <lineage>
        <taxon>Bacteria</taxon>
        <taxon>Bacillati</taxon>
        <taxon>Saganbacteria</taxon>
    </lineage>
</organism>
<reference evidence="2 3" key="1">
    <citation type="submission" date="2019-12" db="EMBL/GenBank/DDBJ databases">
        <authorList>
            <person name="Wolfe R."/>
            <person name="Danczak R."/>
            <person name="Wilkins M."/>
        </authorList>
    </citation>
    <scope>NUCLEOTIDE SEQUENCE [LARGE SCALE GENOMIC DNA]</scope>
    <source>
        <strain evidence="2">X2_MaxBin.013</strain>
    </source>
</reference>
<gene>
    <name evidence="2" type="ORF">FD145_1187</name>
</gene>
<evidence type="ECO:0000259" key="1">
    <source>
        <dbReference type="Pfam" id="PF13581"/>
    </source>
</evidence>
<proteinExistence type="predicted"/>
<dbReference type="InterPro" id="IPR003594">
    <property type="entry name" value="HATPase_dom"/>
</dbReference>
<accession>A0A833NZP5</accession>
<feature type="domain" description="Histidine kinase/HSP90-like ATPase" evidence="1">
    <location>
        <begin position="111"/>
        <end position="227"/>
    </location>
</feature>
<dbReference type="GO" id="GO:0005524">
    <property type="term" value="F:ATP binding"/>
    <property type="evidence" value="ECO:0007669"/>
    <property type="project" value="UniProtKB-KW"/>
</dbReference>
<dbReference type="EMBL" id="WPAF01000021">
    <property type="protein sequence ID" value="KAF0133649.1"/>
    <property type="molecule type" value="Genomic_DNA"/>
</dbReference>
<dbReference type="Gene3D" id="3.30.565.10">
    <property type="entry name" value="Histidine kinase-like ATPase, C-terminal domain"/>
    <property type="match status" value="1"/>
</dbReference>
<keyword evidence="2" id="KW-0067">ATP-binding</keyword>
<dbReference type="SUPFAM" id="SSF55874">
    <property type="entry name" value="ATPase domain of HSP90 chaperone/DNA topoisomerase II/histidine kinase"/>
    <property type="match status" value="1"/>
</dbReference>
<protein>
    <submittedName>
        <fullName evidence="2">ATP-binding region ATPase-like protein</fullName>
    </submittedName>
</protein>
<comment type="caution">
    <text evidence="2">The sequence shown here is derived from an EMBL/GenBank/DDBJ whole genome shotgun (WGS) entry which is preliminary data.</text>
</comment>
<dbReference type="InterPro" id="IPR036890">
    <property type="entry name" value="HATPase_C_sf"/>
</dbReference>
<evidence type="ECO:0000313" key="2">
    <source>
        <dbReference type="EMBL" id="KAF0133649.1"/>
    </source>
</evidence>
<dbReference type="Proteomes" id="UP000488506">
    <property type="component" value="Unassembled WGS sequence"/>
</dbReference>
<keyword evidence="2" id="KW-0547">Nucleotide-binding</keyword>
<name>A0A833NZP5_UNCSA</name>
<dbReference type="AlphaFoldDB" id="A0A833NZP5"/>
<dbReference type="Pfam" id="PF13581">
    <property type="entry name" value="HATPase_c_2"/>
    <property type="match status" value="1"/>
</dbReference>
<evidence type="ECO:0000313" key="3">
    <source>
        <dbReference type="Proteomes" id="UP000488506"/>
    </source>
</evidence>